<dbReference type="AlphaFoldDB" id="A0A158FZI4"/>
<dbReference type="Proteomes" id="UP000054977">
    <property type="component" value="Unassembled WGS sequence"/>
</dbReference>
<reference evidence="2" key="1">
    <citation type="submission" date="2016-01" db="EMBL/GenBank/DDBJ databases">
        <authorList>
            <person name="Peeters C."/>
        </authorList>
    </citation>
    <scope>NUCLEOTIDE SEQUENCE [LARGE SCALE GENOMIC DNA]</scope>
    <source>
        <strain evidence="2">LMG 22934</strain>
    </source>
</reference>
<sequence>MTRYLQEELTTFWGRLTPYLALLESAQGSATGPIGRVTIDTPDQQAFALHTTDTKPSDDTSQVPTGQSATYTRLRVDGSDWGPWQREAYE</sequence>
<evidence type="ECO:0000313" key="3">
    <source>
        <dbReference type="Proteomes" id="UP000054977"/>
    </source>
</evidence>
<gene>
    <name evidence="2" type="ORF">AWB65_01444</name>
</gene>
<protein>
    <submittedName>
        <fullName evidence="2">Uncharacterized protein</fullName>
    </submittedName>
</protein>
<dbReference type="EMBL" id="FCNW02000004">
    <property type="protein sequence ID" value="SAL25308.1"/>
    <property type="molecule type" value="Genomic_DNA"/>
</dbReference>
<comment type="caution">
    <text evidence="2">The sequence shown here is derived from an EMBL/GenBank/DDBJ whole genome shotgun (WGS) entry which is preliminary data.</text>
</comment>
<evidence type="ECO:0000256" key="1">
    <source>
        <dbReference type="SAM" id="MobiDB-lite"/>
    </source>
</evidence>
<accession>A0A158FZI4</accession>
<evidence type="ECO:0000313" key="2">
    <source>
        <dbReference type="EMBL" id="SAL25308.1"/>
    </source>
</evidence>
<feature type="compositionally biased region" description="Polar residues" evidence="1">
    <location>
        <begin position="59"/>
        <end position="71"/>
    </location>
</feature>
<feature type="region of interest" description="Disordered" evidence="1">
    <location>
        <begin position="51"/>
        <end position="90"/>
    </location>
</feature>
<organism evidence="2 3">
    <name type="scientific">Caballeronia humi</name>
    <dbReference type="NCBI Taxonomy" id="326474"/>
    <lineage>
        <taxon>Bacteria</taxon>
        <taxon>Pseudomonadati</taxon>
        <taxon>Pseudomonadota</taxon>
        <taxon>Betaproteobacteria</taxon>
        <taxon>Burkholderiales</taxon>
        <taxon>Burkholderiaceae</taxon>
        <taxon>Caballeronia</taxon>
    </lineage>
</organism>
<proteinExistence type="predicted"/>
<keyword evidence="3" id="KW-1185">Reference proteome</keyword>
<name>A0A158FZI4_9BURK</name>